<dbReference type="Proteomes" id="UP000245119">
    <property type="component" value="Linkage Group LG4"/>
</dbReference>
<dbReference type="AlphaFoldDB" id="A0A2T7PH04"/>
<evidence type="ECO:0000313" key="3">
    <source>
        <dbReference type="Proteomes" id="UP000245119"/>
    </source>
</evidence>
<reference evidence="2 3" key="1">
    <citation type="submission" date="2018-04" db="EMBL/GenBank/DDBJ databases">
        <title>The genome of golden apple snail Pomacea canaliculata provides insight into stress tolerance and invasive adaptation.</title>
        <authorList>
            <person name="Liu C."/>
            <person name="Liu B."/>
            <person name="Ren Y."/>
            <person name="Zhang Y."/>
            <person name="Wang H."/>
            <person name="Li S."/>
            <person name="Jiang F."/>
            <person name="Yin L."/>
            <person name="Zhang G."/>
            <person name="Qian W."/>
            <person name="Fan W."/>
        </authorList>
    </citation>
    <scope>NUCLEOTIDE SEQUENCE [LARGE SCALE GENOMIC DNA]</scope>
    <source>
        <strain evidence="2">SZHN2017</strain>
        <tissue evidence="2">Muscle</tissue>
    </source>
</reference>
<feature type="transmembrane region" description="Helical" evidence="1">
    <location>
        <begin position="70"/>
        <end position="96"/>
    </location>
</feature>
<keyword evidence="1" id="KW-0472">Membrane</keyword>
<dbReference type="SUPFAM" id="SSF81321">
    <property type="entry name" value="Family A G protein-coupled receptor-like"/>
    <property type="match status" value="1"/>
</dbReference>
<accession>A0A2T7PH04</accession>
<dbReference type="EMBL" id="PZQS01000004">
    <property type="protein sequence ID" value="PVD32713.1"/>
    <property type="molecule type" value="Genomic_DNA"/>
</dbReference>
<comment type="caution">
    <text evidence="2">The sequence shown here is derived from an EMBL/GenBank/DDBJ whole genome shotgun (WGS) entry which is preliminary data.</text>
</comment>
<proteinExistence type="predicted"/>
<keyword evidence="1" id="KW-1133">Transmembrane helix</keyword>
<dbReference type="Gene3D" id="1.20.1070.10">
    <property type="entry name" value="Rhodopsin 7-helix transmembrane proteins"/>
    <property type="match status" value="1"/>
</dbReference>
<gene>
    <name evidence="2" type="ORF">C0Q70_08158</name>
</gene>
<organism evidence="2 3">
    <name type="scientific">Pomacea canaliculata</name>
    <name type="common">Golden apple snail</name>
    <dbReference type="NCBI Taxonomy" id="400727"/>
    <lineage>
        <taxon>Eukaryota</taxon>
        <taxon>Metazoa</taxon>
        <taxon>Spiralia</taxon>
        <taxon>Lophotrochozoa</taxon>
        <taxon>Mollusca</taxon>
        <taxon>Gastropoda</taxon>
        <taxon>Caenogastropoda</taxon>
        <taxon>Architaenioglossa</taxon>
        <taxon>Ampullarioidea</taxon>
        <taxon>Ampullariidae</taxon>
        <taxon>Pomacea</taxon>
    </lineage>
</organism>
<feature type="transmembrane region" description="Helical" evidence="1">
    <location>
        <begin position="36"/>
        <end position="58"/>
    </location>
</feature>
<name>A0A2T7PH04_POMCA</name>
<evidence type="ECO:0000313" key="2">
    <source>
        <dbReference type="EMBL" id="PVD32713.1"/>
    </source>
</evidence>
<sequence length="491" mass="50921">MAPLNDSLLSAILPDNWTSHTVEAASPKVSGDVVQGALLVAIALLGICMNLFLLLAILPNPRMRSVRQVLLVHLGFVGLVTSLVLTLPAGVLQLVFAVSYTPHTRDVSSDVKIVSTVTASMPGLSESHNVLREAPVGFLESDIALEETSNLLEDVRGLQGGWCTAVGVAGVLLTSAGVWTVAALAWDKHRAIAAPSAPPACGQATDHDGVAGFLVGGGRGLGAAPRDGRWRLPLRSGPVDVQPARRQRTRALALPAGGAAGRGSAAGADALLLRPHLPHRARAKLAYRRHYAPHGHAHPGADRSASGAFGQQRYAASRNASHGYHRSAGRLLRGQLRPVGGAAVSPGHHGSSSCGSSCVHGCGASARRAAYCCHGVRTAQQQPANFLFFASSPAACNGCVTSDDADVLASSRSPGTPPLCTLVRSHPEWSGLGGDGGGAAATAAGMRRTCSLQAPGRHGEQLKLDDIALPRPHSYNVLTPREHPRIDETVT</sequence>
<evidence type="ECO:0000256" key="1">
    <source>
        <dbReference type="SAM" id="Phobius"/>
    </source>
</evidence>
<keyword evidence="3" id="KW-1185">Reference proteome</keyword>
<keyword evidence="1" id="KW-0812">Transmembrane</keyword>
<protein>
    <submittedName>
        <fullName evidence="2">Uncharacterized protein</fullName>
    </submittedName>
</protein>
<dbReference type="CDD" id="cd00637">
    <property type="entry name" value="7tm_classA_rhodopsin-like"/>
    <property type="match status" value="1"/>
</dbReference>